<evidence type="ECO:0000313" key="3">
    <source>
        <dbReference type="EMBL" id="RXQ94487.1"/>
    </source>
</evidence>
<evidence type="ECO:0000259" key="1">
    <source>
        <dbReference type="Pfam" id="PF14734"/>
    </source>
</evidence>
<dbReference type="Gene3D" id="2.70.50.70">
    <property type="match status" value="1"/>
</dbReference>
<evidence type="ECO:0000313" key="4">
    <source>
        <dbReference type="Proteomes" id="UP000289703"/>
    </source>
</evidence>
<accession>A0A4Q1JL94</accession>
<dbReference type="AlphaFoldDB" id="A0A4Q1JL94"/>
<protein>
    <submittedName>
        <fullName evidence="3">DUF4469 domain-containing protein</fullName>
    </submittedName>
</protein>
<gene>
    <name evidence="3" type="ORF">EO244_09400</name>
</gene>
<dbReference type="OrthoDB" id="1115271at2"/>
<reference evidence="3 4" key="1">
    <citation type="submission" date="2019-01" db="EMBL/GenBank/DDBJ databases">
        <title>Ancylomarina salipaludis sp. nov., isolated from a salt marsh.</title>
        <authorList>
            <person name="Yoon J.-H."/>
        </authorList>
    </citation>
    <scope>NUCLEOTIDE SEQUENCE [LARGE SCALE GENOMIC DNA]</scope>
    <source>
        <strain evidence="3 4">SHSM-M15</strain>
    </source>
</reference>
<dbReference type="Pfam" id="PF14848">
    <property type="entry name" value="HU-DNA_bdg"/>
    <property type="match status" value="1"/>
</dbReference>
<proteinExistence type="predicted"/>
<name>A0A4Q1JL94_9BACT</name>
<feature type="domain" description="Bvu-2165-like IHF-HU-like DNA-binding" evidence="2">
    <location>
        <begin position="2"/>
        <end position="118"/>
    </location>
</feature>
<dbReference type="InterPro" id="IPR027824">
    <property type="entry name" value="DUF4469"/>
</dbReference>
<comment type="caution">
    <text evidence="3">The sequence shown here is derived from an EMBL/GenBank/DDBJ whole genome shotgun (WGS) entry which is preliminary data.</text>
</comment>
<sequence>MEYYLSKNHLSKGSDNYIGRTLTIGIINKTDLIHEIAKEGTGITSYEVESIFKRLEVILPDLLQKGYSINTPLVNFSPSLRGVFNNWDDSFDSKRHSLLFKTSSGVILKRAAKETKLYKCDSRSYTIDIFSFTNHNKTPGTDILSPGSIGELRGNHLKLDESDPRQGIFLLAEDGTEYRIDVYAHNTISKQLFQIPTELNAGKYILELRSLPTHSSQLKKGRLDTPLWVL</sequence>
<dbReference type="CDD" id="cd13833">
    <property type="entry name" value="HU_IHF_like"/>
    <property type="match status" value="1"/>
</dbReference>
<organism evidence="3 4">
    <name type="scientific">Ancylomarina salipaludis</name>
    <dbReference type="NCBI Taxonomy" id="2501299"/>
    <lineage>
        <taxon>Bacteria</taxon>
        <taxon>Pseudomonadati</taxon>
        <taxon>Bacteroidota</taxon>
        <taxon>Bacteroidia</taxon>
        <taxon>Marinilabiliales</taxon>
        <taxon>Marinifilaceae</taxon>
        <taxon>Ancylomarina</taxon>
    </lineage>
</organism>
<feature type="domain" description="DUF4469" evidence="1">
    <location>
        <begin position="143"/>
        <end position="217"/>
    </location>
</feature>
<dbReference type="EMBL" id="SAXA01000007">
    <property type="protein sequence ID" value="RXQ94487.1"/>
    <property type="molecule type" value="Genomic_DNA"/>
</dbReference>
<dbReference type="RefSeq" id="WP_129254415.1">
    <property type="nucleotide sequence ID" value="NZ_SAXA01000007.1"/>
</dbReference>
<evidence type="ECO:0000259" key="2">
    <source>
        <dbReference type="Pfam" id="PF14848"/>
    </source>
</evidence>
<dbReference type="InterPro" id="IPR049893">
    <property type="entry name" value="Bvu_2165-like_IHF-HU-DNA_bdg"/>
</dbReference>
<dbReference type="Proteomes" id="UP000289703">
    <property type="component" value="Unassembled WGS sequence"/>
</dbReference>
<dbReference type="Pfam" id="PF14734">
    <property type="entry name" value="DUF4469"/>
    <property type="match status" value="1"/>
</dbReference>
<keyword evidence="4" id="KW-1185">Reference proteome</keyword>